<feature type="binding site" evidence="7">
    <location>
        <position position="45"/>
    </location>
    <ligand>
        <name>substrate</name>
    </ligand>
</feature>
<comment type="function">
    <text evidence="2">Catalyzes the hydrolysis of 5-hydroxyisourate (HIU) to 2-oxo-4-hydroxy-4-carboxy-5-ureidoimidazoline (OHCU).</text>
</comment>
<comment type="subunit">
    <text evidence="4 8">Homotetramer.</text>
</comment>
<dbReference type="EMBL" id="JH668224">
    <property type="protein sequence ID" value="EIM23501.1"/>
    <property type="molecule type" value="Genomic_DNA"/>
</dbReference>
<evidence type="ECO:0000259" key="9">
    <source>
        <dbReference type="SMART" id="SM00095"/>
    </source>
</evidence>
<dbReference type="InterPro" id="IPR000895">
    <property type="entry name" value="Transthyretin/HIU_hydrolase"/>
</dbReference>
<dbReference type="OMA" id="DADSHYH"/>
<dbReference type="GO" id="GO:0006144">
    <property type="term" value="P:purine nucleobase metabolic process"/>
    <property type="evidence" value="ECO:0007669"/>
    <property type="project" value="UniProtKB-KW"/>
</dbReference>
<comment type="similarity">
    <text evidence="3 8">Belongs to the transthyretin family. 5-hydroxyisourate hydrolase subfamily.</text>
</comment>
<sequence length="112" mass="12947">MSVNSQVTTHILDTSSGRPARDVAIELFTGQENDDYKSTTNEKGRCEDIIPNRSLSKGKYQLRFHTGEYWEKQGIRPFHPIIDVHFEIYDESEHYHIPLLITPASYTTYRGS</sequence>
<dbReference type="InterPro" id="IPR023416">
    <property type="entry name" value="Transthyretin/HIU_hydrolase_d"/>
</dbReference>
<evidence type="ECO:0000256" key="7">
    <source>
        <dbReference type="PIRSR" id="PIRSR600895-51"/>
    </source>
</evidence>
<dbReference type="PRINTS" id="PR00189">
    <property type="entry name" value="TRNSTHYRETIN"/>
</dbReference>
<dbReference type="SMART" id="SM00095">
    <property type="entry name" value="TR_THY"/>
    <property type="match status" value="1"/>
</dbReference>
<proteinExistence type="inferred from homology"/>
<evidence type="ECO:0000256" key="5">
    <source>
        <dbReference type="ARBA" id="ARBA00022631"/>
    </source>
</evidence>
<evidence type="ECO:0000256" key="3">
    <source>
        <dbReference type="ARBA" id="ARBA00009850"/>
    </source>
</evidence>
<dbReference type="Gene3D" id="2.60.40.180">
    <property type="entry name" value="Transthyretin/hydroxyisourate hydrolase domain"/>
    <property type="match status" value="1"/>
</dbReference>
<dbReference type="InParanoid" id="I4YHQ9"/>
<evidence type="ECO:0000256" key="2">
    <source>
        <dbReference type="ARBA" id="ARBA00002704"/>
    </source>
</evidence>
<feature type="binding site" evidence="7">
    <location>
        <position position="10"/>
    </location>
    <ligand>
        <name>substrate</name>
    </ligand>
</feature>
<dbReference type="AlphaFoldDB" id="I4YHQ9"/>
<dbReference type="GeneID" id="18475214"/>
<dbReference type="InterPro" id="IPR023418">
    <property type="entry name" value="Thyroxine_BS"/>
</dbReference>
<dbReference type="OrthoDB" id="10265230at2759"/>
<gene>
    <name evidence="10" type="ORF">WALSEDRAFT_67165</name>
</gene>
<dbReference type="FunCoup" id="I4YHQ9">
    <property type="interactions" value="40"/>
</dbReference>
<dbReference type="GO" id="GO:0033971">
    <property type="term" value="F:hydroxyisourate hydrolase activity"/>
    <property type="evidence" value="ECO:0007669"/>
    <property type="project" value="UniProtKB-EC"/>
</dbReference>
<reference evidence="10 11" key="1">
    <citation type="journal article" date="2012" name="Fungal Genet. Biol.">
        <title>The genome of the xerotolerant mold Wallemia sebi reveals adaptations to osmotic stress and suggests cryptic sexual reproduction.</title>
        <authorList>
            <person name="Padamsee M."/>
            <person name="Kumar T.K.A."/>
            <person name="Riley R."/>
            <person name="Binder M."/>
            <person name="Boyd A."/>
            <person name="Calvo A.M."/>
            <person name="Furukawa K."/>
            <person name="Hesse C."/>
            <person name="Hohmann S."/>
            <person name="James T.Y."/>
            <person name="LaButti K."/>
            <person name="Lapidus A."/>
            <person name="Lindquist E."/>
            <person name="Lucas S."/>
            <person name="Miller K."/>
            <person name="Shantappa S."/>
            <person name="Grigoriev I.V."/>
            <person name="Hibbett D.S."/>
            <person name="McLaughlin D.J."/>
            <person name="Spatafora J.W."/>
            <person name="Aime M.C."/>
        </authorList>
    </citation>
    <scope>NUCLEOTIDE SEQUENCE [LARGE SCALE GENOMIC DNA]</scope>
    <source>
        <strain evidence="11">ATCC MYA-4683 / CBS 633.66</strain>
    </source>
</reference>
<dbReference type="STRING" id="671144.I4YHQ9"/>
<keyword evidence="11" id="KW-1185">Reference proteome</keyword>
<dbReference type="PANTHER" id="PTHR10395:SF7">
    <property type="entry name" value="5-HYDROXYISOURATE HYDROLASE"/>
    <property type="match status" value="1"/>
</dbReference>
<protein>
    <recommendedName>
        <fullName evidence="8">5-hydroxyisourate hydrolase</fullName>
        <shortName evidence="8">HIU hydrolase</shortName>
        <shortName evidence="8">HIUHase</shortName>
        <ecNumber evidence="8">3.5.2.17</ecNumber>
    </recommendedName>
</protein>
<dbReference type="Pfam" id="PF00576">
    <property type="entry name" value="Transthyretin"/>
    <property type="match status" value="1"/>
</dbReference>
<dbReference type="InterPro" id="IPR014306">
    <property type="entry name" value="Hydroxyisourate_hydrolase"/>
</dbReference>
<evidence type="ECO:0000256" key="1">
    <source>
        <dbReference type="ARBA" id="ARBA00001043"/>
    </source>
</evidence>
<feature type="domain" description="Transthyretin/hydroxyisourate hydrolase" evidence="9">
    <location>
        <begin position="2"/>
        <end position="111"/>
    </location>
</feature>
<dbReference type="eggNOG" id="KOG3006">
    <property type="taxonomic scope" value="Eukaryota"/>
</dbReference>
<keyword evidence="6 8" id="KW-0378">Hydrolase</keyword>
<organism evidence="10 11">
    <name type="scientific">Wallemia mellicola (strain ATCC MYA-4683 / CBS 633.66)</name>
    <name type="common">Wallemia sebi (CBS 633.66)</name>
    <dbReference type="NCBI Taxonomy" id="671144"/>
    <lineage>
        <taxon>Eukaryota</taxon>
        <taxon>Fungi</taxon>
        <taxon>Dikarya</taxon>
        <taxon>Basidiomycota</taxon>
        <taxon>Wallemiomycotina</taxon>
        <taxon>Wallemiomycetes</taxon>
        <taxon>Wallemiales</taxon>
        <taxon>Wallemiaceae</taxon>
        <taxon>Wallemia</taxon>
    </lineage>
</organism>
<dbReference type="KEGG" id="wse:WALSEDRAFT_67165"/>
<dbReference type="RefSeq" id="XP_006956179.1">
    <property type="nucleotide sequence ID" value="XM_006956117.1"/>
</dbReference>
<evidence type="ECO:0000256" key="8">
    <source>
        <dbReference type="RuleBase" id="RU361270"/>
    </source>
</evidence>
<dbReference type="CDD" id="cd05822">
    <property type="entry name" value="TLP_HIUase"/>
    <property type="match status" value="1"/>
</dbReference>
<name>I4YHQ9_WALMC</name>
<dbReference type="Proteomes" id="UP000005242">
    <property type="component" value="Unassembled WGS sequence"/>
</dbReference>
<accession>I4YHQ9</accession>
<dbReference type="EC" id="3.5.2.17" evidence="8"/>
<feature type="binding site" evidence="7">
    <location>
        <position position="109"/>
    </location>
    <ligand>
        <name>substrate</name>
    </ligand>
</feature>
<dbReference type="InterPro" id="IPR036817">
    <property type="entry name" value="Transthyretin/HIU_hydrolase_sf"/>
</dbReference>
<keyword evidence="5 8" id="KW-0659">Purine metabolism</keyword>
<dbReference type="PROSITE" id="PS00768">
    <property type="entry name" value="TRANSTHYRETIN_1"/>
    <property type="match status" value="1"/>
</dbReference>
<dbReference type="PANTHER" id="PTHR10395">
    <property type="entry name" value="URICASE AND TRANSTHYRETIN-RELATED"/>
    <property type="match status" value="1"/>
</dbReference>
<evidence type="ECO:0000256" key="6">
    <source>
        <dbReference type="ARBA" id="ARBA00022801"/>
    </source>
</evidence>
<dbReference type="SUPFAM" id="SSF49472">
    <property type="entry name" value="Transthyretin (synonym: prealbumin)"/>
    <property type="match status" value="1"/>
</dbReference>
<comment type="catalytic activity">
    <reaction evidence="1 8">
        <text>5-hydroxyisourate + H2O = 5-hydroxy-2-oxo-4-ureido-2,5-dihydro-1H-imidazole-5-carboxylate + H(+)</text>
        <dbReference type="Rhea" id="RHEA:23736"/>
        <dbReference type="ChEBI" id="CHEBI:15377"/>
        <dbReference type="ChEBI" id="CHEBI:15378"/>
        <dbReference type="ChEBI" id="CHEBI:18072"/>
        <dbReference type="ChEBI" id="CHEBI:58639"/>
        <dbReference type="EC" id="3.5.2.17"/>
    </reaction>
</comment>
<evidence type="ECO:0000313" key="11">
    <source>
        <dbReference type="Proteomes" id="UP000005242"/>
    </source>
</evidence>
<evidence type="ECO:0000313" key="10">
    <source>
        <dbReference type="EMBL" id="EIM23501.1"/>
    </source>
</evidence>
<dbReference type="NCBIfam" id="TIGR02962">
    <property type="entry name" value="hdxy_isourate"/>
    <property type="match status" value="1"/>
</dbReference>
<evidence type="ECO:0000256" key="4">
    <source>
        <dbReference type="ARBA" id="ARBA00011881"/>
    </source>
</evidence>
<dbReference type="HOGENOM" id="CLU_115536_1_0_1"/>